<sequence>MVIDPSPAVPDYFCKEYAPRYRPWCHKVLPRIGFEAIYHSMLQCAGEAETTPKDRTVVEHASDQLQSKAKGEFNFSLVPFTQVRQLQMDQTAGIHSVRYKLSHQPHSDWTTVSVRKEVRPTTTRKSTVTKRSSVPEIPLKPLKKPCLATEKKKDLTSMLPYMPESDKAYMQSVLMN</sequence>
<keyword evidence="2" id="KW-1185">Reference proteome</keyword>
<evidence type="ECO:0000313" key="1">
    <source>
        <dbReference type="EMBL" id="GFO37813.1"/>
    </source>
</evidence>
<gene>
    <name evidence="1" type="ORF">PoB_006431800</name>
</gene>
<proteinExistence type="predicted"/>
<organism evidence="1 2">
    <name type="scientific">Plakobranchus ocellatus</name>
    <dbReference type="NCBI Taxonomy" id="259542"/>
    <lineage>
        <taxon>Eukaryota</taxon>
        <taxon>Metazoa</taxon>
        <taxon>Spiralia</taxon>
        <taxon>Lophotrochozoa</taxon>
        <taxon>Mollusca</taxon>
        <taxon>Gastropoda</taxon>
        <taxon>Heterobranchia</taxon>
        <taxon>Euthyneura</taxon>
        <taxon>Panpulmonata</taxon>
        <taxon>Sacoglossa</taxon>
        <taxon>Placobranchoidea</taxon>
        <taxon>Plakobranchidae</taxon>
        <taxon>Plakobranchus</taxon>
    </lineage>
</organism>
<dbReference type="Proteomes" id="UP000735302">
    <property type="component" value="Unassembled WGS sequence"/>
</dbReference>
<accession>A0AAV4D0U8</accession>
<protein>
    <submittedName>
        <fullName evidence="1">Uncharacterized protein</fullName>
    </submittedName>
</protein>
<comment type="caution">
    <text evidence="1">The sequence shown here is derived from an EMBL/GenBank/DDBJ whole genome shotgun (WGS) entry which is preliminary data.</text>
</comment>
<dbReference type="EMBL" id="BLXT01007308">
    <property type="protein sequence ID" value="GFO37813.1"/>
    <property type="molecule type" value="Genomic_DNA"/>
</dbReference>
<dbReference type="AlphaFoldDB" id="A0AAV4D0U8"/>
<name>A0AAV4D0U8_9GAST</name>
<evidence type="ECO:0000313" key="2">
    <source>
        <dbReference type="Proteomes" id="UP000735302"/>
    </source>
</evidence>
<reference evidence="1 2" key="1">
    <citation type="journal article" date="2021" name="Elife">
        <title>Chloroplast acquisition without the gene transfer in kleptoplastic sea slugs, Plakobranchus ocellatus.</title>
        <authorList>
            <person name="Maeda T."/>
            <person name="Takahashi S."/>
            <person name="Yoshida T."/>
            <person name="Shimamura S."/>
            <person name="Takaki Y."/>
            <person name="Nagai Y."/>
            <person name="Toyoda A."/>
            <person name="Suzuki Y."/>
            <person name="Arimoto A."/>
            <person name="Ishii H."/>
            <person name="Satoh N."/>
            <person name="Nishiyama T."/>
            <person name="Hasebe M."/>
            <person name="Maruyama T."/>
            <person name="Minagawa J."/>
            <person name="Obokata J."/>
            <person name="Shigenobu S."/>
        </authorList>
    </citation>
    <scope>NUCLEOTIDE SEQUENCE [LARGE SCALE GENOMIC DNA]</scope>
</reference>